<dbReference type="KEGG" id="blin:BLSMQ_2442"/>
<feature type="domain" description="T3SS peptide-binding chaperone" evidence="1">
    <location>
        <begin position="7"/>
        <end position="194"/>
    </location>
</feature>
<accession>A0A1D7W680</accession>
<proteinExistence type="predicted"/>
<name>A0A1D7W680_BREAU</name>
<reference evidence="3" key="1">
    <citation type="submission" date="2016-09" db="EMBL/GenBank/DDBJ databases">
        <title>Complete Genome Sequence of Brevibacterium linens SMQ-1335.</title>
        <authorList>
            <person name="de Melo A.G."/>
            <person name="Labrie S.J."/>
            <person name="Dumaresq J."/>
            <person name="Roberts R.J."/>
            <person name="Tremblay D.M."/>
            <person name="Moineau S."/>
        </authorList>
    </citation>
    <scope>NUCLEOTIDE SEQUENCE [LARGE SCALE GENOMIC DNA]</scope>
    <source>
        <strain evidence="3">SMQ-1335</strain>
    </source>
</reference>
<protein>
    <recommendedName>
        <fullName evidence="1">T3SS peptide-binding chaperone domain-containing protein</fullName>
    </recommendedName>
</protein>
<dbReference type="EMBL" id="CP017150">
    <property type="protein sequence ID" value="AOP54148.1"/>
    <property type="molecule type" value="Genomic_DNA"/>
</dbReference>
<evidence type="ECO:0000259" key="1">
    <source>
        <dbReference type="Pfam" id="PF22553"/>
    </source>
</evidence>
<organism evidence="2 3">
    <name type="scientific">Brevibacterium aurantiacum</name>
    <dbReference type="NCBI Taxonomy" id="273384"/>
    <lineage>
        <taxon>Bacteria</taxon>
        <taxon>Bacillati</taxon>
        <taxon>Actinomycetota</taxon>
        <taxon>Actinomycetes</taxon>
        <taxon>Micrococcales</taxon>
        <taxon>Brevibacteriaceae</taxon>
        <taxon>Brevibacterium</taxon>
    </lineage>
</organism>
<dbReference type="Pfam" id="PF22553">
    <property type="entry name" value="TY-Chap2"/>
    <property type="match status" value="1"/>
</dbReference>
<dbReference type="AlphaFoldDB" id="A0A1D7W680"/>
<evidence type="ECO:0000313" key="2">
    <source>
        <dbReference type="EMBL" id="AOP54148.1"/>
    </source>
</evidence>
<gene>
    <name evidence="2" type="ORF">BLSMQ_2442</name>
</gene>
<sequence>MTIIGERGMNELHIDLNRVGRMHVHTPMASRFDRTRWGIEHPVEWSTERDQTDRRLIPRFLEDAVGLAAPTQTPVSTPKSLAFRVIYQLLLFALNEEAEWDARNAQLDSSGMMSDNELPYFDNIESAQDALHRGTTVSGQAISRYDFWGMLRDGRCLGLIQTDGTLHLPGHDPVPLMSVYNANKRDILPTAMEIRDLLTA</sequence>
<dbReference type="InterPro" id="IPR054445">
    <property type="entry name" value="T3SS_chaperone_dom"/>
</dbReference>
<evidence type="ECO:0000313" key="3">
    <source>
        <dbReference type="Proteomes" id="UP000094793"/>
    </source>
</evidence>
<dbReference type="Proteomes" id="UP000094793">
    <property type="component" value="Chromosome"/>
</dbReference>